<evidence type="ECO:0000313" key="2">
    <source>
        <dbReference type="EMBL" id="MFC7302703.1"/>
    </source>
</evidence>
<sequence>MKIVRRIGASPRERGSLSGETCPDIFELSDGNFAVIGTEATATLDSELPADAGRADHERIVVISRETLLRARADIPEA</sequence>
<organism evidence="2 3">
    <name type="scientific">Streptomyces monticola</name>
    <dbReference type="NCBI Taxonomy" id="2666263"/>
    <lineage>
        <taxon>Bacteria</taxon>
        <taxon>Bacillati</taxon>
        <taxon>Actinomycetota</taxon>
        <taxon>Actinomycetes</taxon>
        <taxon>Kitasatosporales</taxon>
        <taxon>Streptomycetaceae</taxon>
        <taxon>Streptomyces</taxon>
    </lineage>
</organism>
<dbReference type="Proteomes" id="UP001596523">
    <property type="component" value="Unassembled WGS sequence"/>
</dbReference>
<dbReference type="EMBL" id="JBHTCF010000001">
    <property type="protein sequence ID" value="MFC7302703.1"/>
    <property type="molecule type" value="Genomic_DNA"/>
</dbReference>
<feature type="region of interest" description="Disordered" evidence="1">
    <location>
        <begin position="1"/>
        <end position="21"/>
    </location>
</feature>
<protein>
    <submittedName>
        <fullName evidence="2">Uncharacterized protein</fullName>
    </submittedName>
</protein>
<accession>A0ABW2JAW2</accession>
<evidence type="ECO:0000256" key="1">
    <source>
        <dbReference type="SAM" id="MobiDB-lite"/>
    </source>
</evidence>
<keyword evidence="3" id="KW-1185">Reference proteome</keyword>
<reference evidence="3" key="1">
    <citation type="journal article" date="2019" name="Int. J. Syst. Evol. Microbiol.">
        <title>The Global Catalogue of Microorganisms (GCM) 10K type strain sequencing project: providing services to taxonomists for standard genome sequencing and annotation.</title>
        <authorList>
            <consortium name="The Broad Institute Genomics Platform"/>
            <consortium name="The Broad Institute Genome Sequencing Center for Infectious Disease"/>
            <person name="Wu L."/>
            <person name="Ma J."/>
        </authorList>
    </citation>
    <scope>NUCLEOTIDE SEQUENCE [LARGE SCALE GENOMIC DNA]</scope>
    <source>
        <strain evidence="3">SYNS20</strain>
    </source>
</reference>
<proteinExistence type="predicted"/>
<gene>
    <name evidence="2" type="ORF">ACFQVC_00550</name>
</gene>
<name>A0ABW2JAW2_9ACTN</name>
<comment type="caution">
    <text evidence="2">The sequence shown here is derived from an EMBL/GenBank/DDBJ whole genome shotgun (WGS) entry which is preliminary data.</text>
</comment>
<dbReference type="RefSeq" id="WP_381825186.1">
    <property type="nucleotide sequence ID" value="NZ_JBHTCF010000001.1"/>
</dbReference>
<evidence type="ECO:0000313" key="3">
    <source>
        <dbReference type="Proteomes" id="UP001596523"/>
    </source>
</evidence>